<comment type="caution">
    <text evidence="1">The sequence shown here is derived from an EMBL/GenBank/DDBJ whole genome shotgun (WGS) entry which is preliminary data.</text>
</comment>
<organism evidence="1">
    <name type="scientific">Sulfurimonas autotrophica</name>
    <dbReference type="NCBI Taxonomy" id="202747"/>
    <lineage>
        <taxon>Bacteria</taxon>
        <taxon>Pseudomonadati</taxon>
        <taxon>Campylobacterota</taxon>
        <taxon>Epsilonproteobacteria</taxon>
        <taxon>Campylobacterales</taxon>
        <taxon>Sulfurimonadaceae</taxon>
        <taxon>Sulfurimonas</taxon>
    </lineage>
</organism>
<reference evidence="1" key="1">
    <citation type="journal article" date="2020" name="mSystems">
        <title>Genome- and Community-Level Interaction Insights into Carbon Utilization and Element Cycling Functions of Hydrothermarchaeota in Hydrothermal Sediment.</title>
        <authorList>
            <person name="Zhou Z."/>
            <person name="Liu Y."/>
            <person name="Xu W."/>
            <person name="Pan J."/>
            <person name="Luo Z.H."/>
            <person name="Li M."/>
        </authorList>
    </citation>
    <scope>NUCLEOTIDE SEQUENCE [LARGE SCALE GENOMIC DNA]</scope>
    <source>
        <strain evidence="1">HyVt-507</strain>
    </source>
</reference>
<sequence>MPQKELIKTKHVKEALERYATDNLIPLSECDFRLNKVETLLKNSRNHEFEHYTQERLQEYLDRDKIINEHVEFSQIYTITAMHREVQELDLLYTIDFGRYATHPKLILSPDSKIPYKLYKPVEMLKLLYREFNKIKVYNEILIQLFDDPMKKTLKSFVKHLYAGKFTKKVKIPLFDGIEPIIARDSRVIYWFKEKENDGIVIEVDKDEILIEYKKPLYGRNGLNAHGKNIDSLYAQHSDDAHIEIDPRSVRIEEDKNSKRYISINRGYVHYDGVKLSVDNRLRLHEVSRNKHVIDSDDEENNIDVIVAQHDVTKDSIGEGVELVSECIHVEGFVGAHSKLEALELDIKGATHQDSKQYAKFAKVNRHKGTLRCHEAKIGLLEGGVVHATKVDVESFLGGKIYAQDVVI</sequence>
<gene>
    <name evidence="1" type="ORF">ENJ67_04155</name>
</gene>
<dbReference type="Proteomes" id="UP000886390">
    <property type="component" value="Unassembled WGS sequence"/>
</dbReference>
<accession>A0A7C3C2T6</accession>
<proteinExistence type="predicted"/>
<name>A0A7C3C2T6_9BACT</name>
<feature type="non-terminal residue" evidence="1">
    <location>
        <position position="408"/>
    </location>
</feature>
<dbReference type="EMBL" id="DRNH01000224">
    <property type="protein sequence ID" value="HFB53904.1"/>
    <property type="molecule type" value="Genomic_DNA"/>
</dbReference>
<protein>
    <submittedName>
        <fullName evidence="1">DUF342 domain-containing protein</fullName>
    </submittedName>
</protein>
<evidence type="ECO:0000313" key="1">
    <source>
        <dbReference type="EMBL" id="HFB53904.1"/>
    </source>
</evidence>
<dbReference type="AlphaFoldDB" id="A0A7C3C2T6"/>